<organism evidence="4">
    <name type="scientific">Blastocystis hominis</name>
    <dbReference type="NCBI Taxonomy" id="12968"/>
    <lineage>
        <taxon>Eukaryota</taxon>
        <taxon>Sar</taxon>
        <taxon>Stramenopiles</taxon>
        <taxon>Bigyra</taxon>
        <taxon>Opalozoa</taxon>
        <taxon>Opalinata</taxon>
        <taxon>Blastocystidae</taxon>
        <taxon>Blastocystis</taxon>
    </lineage>
</organism>
<dbReference type="OMA" id="YKPVWID"/>
<dbReference type="PANTHER" id="PTHR48037">
    <property type="entry name" value="ATPASE E1"/>
    <property type="match status" value="1"/>
</dbReference>
<dbReference type="SUPFAM" id="SSF54928">
    <property type="entry name" value="RNA-binding domain, RBD"/>
    <property type="match status" value="1"/>
</dbReference>
<dbReference type="InterPro" id="IPR035979">
    <property type="entry name" value="RBD_domain_sf"/>
</dbReference>
<dbReference type="SMART" id="SM00360">
    <property type="entry name" value="RRM"/>
    <property type="match status" value="1"/>
</dbReference>
<dbReference type="Gene3D" id="3.30.70.330">
    <property type="match status" value="1"/>
</dbReference>
<keyword evidence="5" id="KW-1185">Reference proteome</keyword>
<feature type="domain" description="RRM" evidence="3">
    <location>
        <begin position="9"/>
        <end position="87"/>
    </location>
</feature>
<dbReference type="CDD" id="cd12347">
    <property type="entry name" value="RRM_PPIE"/>
    <property type="match status" value="1"/>
</dbReference>
<evidence type="ECO:0000313" key="4">
    <source>
        <dbReference type="EMBL" id="CBK22606.2"/>
    </source>
</evidence>
<dbReference type="InterPro" id="IPR000504">
    <property type="entry name" value="RRM_dom"/>
</dbReference>
<dbReference type="RefSeq" id="XP_012896654.1">
    <property type="nucleotide sequence ID" value="XM_013041200.1"/>
</dbReference>
<sequence length="119" mass="13245">MSVCLQTSLVYRIGGLDDQVDEQVLLGVFVPFGEVKEVTIPLDAGTGLKRGFGFVEFEDAEDAAEARDNMNNAELFGKVIKVTYSNRMKPSLISQKPIWAQVDDLEQFIAESNKESKKE</sequence>
<dbReference type="GeneID" id="24919853"/>
<gene>
    <name evidence="4" type="ORF">GSBLH_T00002710001</name>
</gene>
<dbReference type="GO" id="GO:0003723">
    <property type="term" value="F:RNA binding"/>
    <property type="evidence" value="ECO:0007669"/>
    <property type="project" value="UniProtKB-UniRule"/>
</dbReference>
<dbReference type="AlphaFoldDB" id="D8M3Y3"/>
<dbReference type="PANTHER" id="PTHR48037:SF1">
    <property type="entry name" value="RRM DOMAIN-CONTAINING PROTEIN"/>
    <property type="match status" value="1"/>
</dbReference>
<dbReference type="Pfam" id="PF00076">
    <property type="entry name" value="RRM_1"/>
    <property type="match status" value="1"/>
</dbReference>
<dbReference type="PROSITE" id="PS50102">
    <property type="entry name" value="RRM"/>
    <property type="match status" value="1"/>
</dbReference>
<evidence type="ECO:0000259" key="3">
    <source>
        <dbReference type="PROSITE" id="PS50102"/>
    </source>
</evidence>
<evidence type="ECO:0000256" key="2">
    <source>
        <dbReference type="PROSITE-ProRule" id="PRU00176"/>
    </source>
</evidence>
<reference evidence="4" key="1">
    <citation type="submission" date="2010-02" db="EMBL/GenBank/DDBJ databases">
        <title>Sequencing and annotation of the Blastocystis hominis genome.</title>
        <authorList>
            <person name="Wincker P."/>
        </authorList>
    </citation>
    <scope>NUCLEOTIDE SEQUENCE</scope>
    <source>
        <strain evidence="4">Singapore isolate B</strain>
    </source>
</reference>
<name>D8M3Y3_BLAHO</name>
<evidence type="ECO:0000313" key="5">
    <source>
        <dbReference type="Proteomes" id="UP000008312"/>
    </source>
</evidence>
<dbReference type="FunCoup" id="D8M3Y3">
    <property type="interactions" value="197"/>
</dbReference>
<accession>D8M3Y3</accession>
<keyword evidence="1 2" id="KW-0694">RNA-binding</keyword>
<dbReference type="InParanoid" id="D8M3Y3"/>
<dbReference type="EMBL" id="FN668650">
    <property type="protein sequence ID" value="CBK22606.2"/>
    <property type="molecule type" value="Genomic_DNA"/>
</dbReference>
<protein>
    <recommendedName>
        <fullName evidence="3">RRM domain-containing protein</fullName>
    </recommendedName>
</protein>
<evidence type="ECO:0000256" key="1">
    <source>
        <dbReference type="ARBA" id="ARBA00022884"/>
    </source>
</evidence>
<dbReference type="InterPro" id="IPR034168">
    <property type="entry name" value="PPIE_RRM"/>
</dbReference>
<dbReference type="Proteomes" id="UP000008312">
    <property type="component" value="Unassembled WGS sequence"/>
</dbReference>
<proteinExistence type="predicted"/>
<dbReference type="OrthoDB" id="193499at2759"/>
<dbReference type="InterPro" id="IPR012677">
    <property type="entry name" value="Nucleotide-bd_a/b_plait_sf"/>
</dbReference>